<feature type="transmembrane region" description="Helical" evidence="6">
    <location>
        <begin position="316"/>
        <end position="333"/>
    </location>
</feature>
<feature type="transmembrane region" description="Helical" evidence="6">
    <location>
        <begin position="369"/>
        <end position="389"/>
    </location>
</feature>
<evidence type="ECO:0000313" key="8">
    <source>
        <dbReference type="EMBL" id="SHJ45857.1"/>
    </source>
</evidence>
<dbReference type="SMART" id="SM00849">
    <property type="entry name" value="Lactamase_B"/>
    <property type="match status" value="1"/>
</dbReference>
<feature type="transmembrane region" description="Helical" evidence="6">
    <location>
        <begin position="401"/>
        <end position="423"/>
    </location>
</feature>
<dbReference type="Pfam" id="PF13567">
    <property type="entry name" value="DUF4131"/>
    <property type="match status" value="1"/>
</dbReference>
<dbReference type="EMBL" id="FQZV01000026">
    <property type="protein sequence ID" value="SHJ45857.1"/>
    <property type="molecule type" value="Genomic_DNA"/>
</dbReference>
<feature type="transmembrane region" description="Helical" evidence="6">
    <location>
        <begin position="280"/>
        <end position="304"/>
    </location>
</feature>
<dbReference type="CDD" id="cd07731">
    <property type="entry name" value="ComA-like_MBL-fold"/>
    <property type="match status" value="1"/>
</dbReference>
<dbReference type="STRING" id="1121919.SAMN02745975_02129"/>
<dbReference type="InterPro" id="IPR035681">
    <property type="entry name" value="ComA-like_MBL"/>
</dbReference>
<dbReference type="Proteomes" id="UP000184536">
    <property type="component" value="Unassembled WGS sequence"/>
</dbReference>
<feature type="transmembrane region" description="Helical" evidence="6">
    <location>
        <begin position="26"/>
        <end position="42"/>
    </location>
</feature>
<keyword evidence="4 6" id="KW-1133">Transmembrane helix</keyword>
<dbReference type="Pfam" id="PF03772">
    <property type="entry name" value="Competence"/>
    <property type="match status" value="1"/>
</dbReference>
<dbReference type="SUPFAM" id="SSF56281">
    <property type="entry name" value="Metallo-hydrolase/oxidoreductase"/>
    <property type="match status" value="1"/>
</dbReference>
<dbReference type="GO" id="GO:0005886">
    <property type="term" value="C:plasma membrane"/>
    <property type="evidence" value="ECO:0007669"/>
    <property type="project" value="UniProtKB-SubCell"/>
</dbReference>
<evidence type="ECO:0000259" key="7">
    <source>
        <dbReference type="SMART" id="SM00849"/>
    </source>
</evidence>
<dbReference type="InterPro" id="IPR004477">
    <property type="entry name" value="ComEC_N"/>
</dbReference>
<keyword evidence="5 6" id="KW-0472">Membrane</keyword>
<comment type="subcellular location">
    <subcellularLocation>
        <location evidence="1">Cell membrane</location>
        <topology evidence="1">Multi-pass membrane protein</topology>
    </subcellularLocation>
</comment>
<name>A0A1M6JGQ7_9FIRM</name>
<dbReference type="InterPro" id="IPR004797">
    <property type="entry name" value="Competence_ComEC/Rec2"/>
</dbReference>
<dbReference type="PANTHER" id="PTHR30619:SF1">
    <property type="entry name" value="RECOMBINATION PROTEIN 2"/>
    <property type="match status" value="1"/>
</dbReference>
<evidence type="ECO:0000313" key="9">
    <source>
        <dbReference type="Proteomes" id="UP000184536"/>
    </source>
</evidence>
<accession>A0A1M6JGQ7</accession>
<reference evidence="9" key="1">
    <citation type="submission" date="2016-11" db="EMBL/GenBank/DDBJ databases">
        <authorList>
            <person name="Varghese N."/>
            <person name="Submissions S."/>
        </authorList>
    </citation>
    <scope>NUCLEOTIDE SEQUENCE [LARGE SCALE GENOMIC DNA]</scope>
    <source>
        <strain evidence="9">DSM 17957</strain>
    </source>
</reference>
<protein>
    <submittedName>
        <fullName evidence="8">Competence protein ComEC</fullName>
    </submittedName>
</protein>
<evidence type="ECO:0000256" key="1">
    <source>
        <dbReference type="ARBA" id="ARBA00004651"/>
    </source>
</evidence>
<dbReference type="NCBIfam" id="TIGR00360">
    <property type="entry name" value="ComEC_N-term"/>
    <property type="match status" value="1"/>
</dbReference>
<dbReference type="Pfam" id="PF00753">
    <property type="entry name" value="Lactamase_B"/>
    <property type="match status" value="1"/>
</dbReference>
<dbReference type="Gene3D" id="3.60.15.10">
    <property type="entry name" value="Ribonuclease Z/Hydroxyacylglutathione hydrolase-like"/>
    <property type="match status" value="1"/>
</dbReference>
<evidence type="ECO:0000256" key="6">
    <source>
        <dbReference type="SAM" id="Phobius"/>
    </source>
</evidence>
<keyword evidence="2" id="KW-1003">Cell membrane</keyword>
<dbReference type="InterPro" id="IPR025405">
    <property type="entry name" value="DUF4131"/>
</dbReference>
<evidence type="ECO:0000256" key="2">
    <source>
        <dbReference type="ARBA" id="ARBA00022475"/>
    </source>
</evidence>
<feature type="domain" description="Metallo-beta-lactamase" evidence="7">
    <location>
        <begin position="526"/>
        <end position="734"/>
    </location>
</feature>
<evidence type="ECO:0000256" key="5">
    <source>
        <dbReference type="ARBA" id="ARBA00023136"/>
    </source>
</evidence>
<feature type="transmembrane region" description="Helical" evidence="6">
    <location>
        <begin position="430"/>
        <end position="449"/>
    </location>
</feature>
<dbReference type="InterPro" id="IPR001279">
    <property type="entry name" value="Metallo-B-lactamas"/>
</dbReference>
<organism evidence="8 9">
    <name type="scientific">Geosporobacter subterraneus DSM 17957</name>
    <dbReference type="NCBI Taxonomy" id="1121919"/>
    <lineage>
        <taxon>Bacteria</taxon>
        <taxon>Bacillati</taxon>
        <taxon>Bacillota</taxon>
        <taxon>Clostridia</taxon>
        <taxon>Peptostreptococcales</taxon>
        <taxon>Thermotaleaceae</taxon>
        <taxon>Geosporobacter</taxon>
    </lineage>
</organism>
<evidence type="ECO:0000256" key="3">
    <source>
        <dbReference type="ARBA" id="ARBA00022692"/>
    </source>
</evidence>
<feature type="transmembrane region" description="Helical" evidence="6">
    <location>
        <begin position="242"/>
        <end position="260"/>
    </location>
</feature>
<dbReference type="NCBIfam" id="TIGR00361">
    <property type="entry name" value="ComEC_Rec2"/>
    <property type="match status" value="1"/>
</dbReference>
<dbReference type="AlphaFoldDB" id="A0A1M6JGQ7"/>
<dbReference type="PANTHER" id="PTHR30619">
    <property type="entry name" value="DNA INTERNALIZATION/COMPETENCE PROTEIN COMEC/REC2"/>
    <property type="match status" value="1"/>
</dbReference>
<sequence>MKRPMFWMANLYIGGIILQHCSDNSFRILLFAIFMMFLLGALTKKVSLYGVVGLFLIVAFLGSLNYRSHYEYEGKLAAFDNHEIYIIGDILEQSAGTSTQYTLLTRQIHFEGKNIAVKEKMLIRVYTEEEAALPQIGDRIAAAGTLRIPELQRNPKMFDYRLYLKSKNIQRMMYLKPQQIQRLGKADIPLHIKCAAKIKASVKEKLQQVFLQEEGNMLLAVLLGEKDLLEDEQQRIYRNTGIAHIFAVSGLHVGIIFIFLNKIFNGLRTAFRTPIILCLLWGYAAITGFSPSVMRATVLIAVLAAAPILNRKYDSLSAIGTAAFLFLAVNPILLMHVGFQLSFAAALSIALLYLPIYKRINRIPEVPRQLLVASVAAQLGTMPVIAYHFNLVSPVALLLNIPIVWIIGYLVPFGFVAIILSYISMPIARLAGKFILLFIDCINCLSQWAHQIPHAYLQVVSPSIFFMLIYYLLLYISAVNSTYFSKENHYIRKKAMLLLIGIYISGSLLIAVIPKDKEIIFVDVGQGDCTLIRTAQGKNILIDGGGNFGRMIEGEEPVDRFLVEFLLKNRISKIHMMILSHPHGDHMGGLIEVVRKMPVETLVVSKDVLQRKEWIPLQKSAQEKRIQVVYAERGDQMRVGDAVLFHVLSPGKALLHGSRDDTNNNSLVVMLEYEGRRILFTGDIEEAMEGLILQQYPVTPIDVLKIAHHGSRFSTTEDFLDHFLPKIAVIQVGKNSFGHPHPLVIERLRNRNIEIYRNDWQGAIKMKIKKGSIDIKTMLD</sequence>
<dbReference type="RefSeq" id="WP_110941265.1">
    <property type="nucleotide sequence ID" value="NZ_FQZV01000026.1"/>
</dbReference>
<feature type="transmembrane region" description="Helical" evidence="6">
    <location>
        <begin position="455"/>
        <end position="474"/>
    </location>
</feature>
<feature type="transmembrane region" description="Helical" evidence="6">
    <location>
        <begin position="495"/>
        <end position="513"/>
    </location>
</feature>
<proteinExistence type="predicted"/>
<dbReference type="InterPro" id="IPR052159">
    <property type="entry name" value="Competence_DNA_uptake"/>
</dbReference>
<feature type="transmembrane region" description="Helical" evidence="6">
    <location>
        <begin position="48"/>
        <end position="66"/>
    </location>
</feature>
<dbReference type="InterPro" id="IPR036866">
    <property type="entry name" value="RibonucZ/Hydroxyglut_hydro"/>
</dbReference>
<keyword evidence="3 6" id="KW-0812">Transmembrane</keyword>
<keyword evidence="9" id="KW-1185">Reference proteome</keyword>
<gene>
    <name evidence="8" type="ORF">SAMN02745975_02129</name>
</gene>
<dbReference type="OrthoDB" id="9761531at2"/>
<dbReference type="GO" id="GO:0030420">
    <property type="term" value="P:establishment of competence for transformation"/>
    <property type="evidence" value="ECO:0007669"/>
    <property type="project" value="InterPro"/>
</dbReference>
<feature type="transmembrane region" description="Helical" evidence="6">
    <location>
        <begin position="339"/>
        <end position="357"/>
    </location>
</feature>
<evidence type="ECO:0000256" key="4">
    <source>
        <dbReference type="ARBA" id="ARBA00022989"/>
    </source>
</evidence>